<dbReference type="RefSeq" id="WP_011395974.1">
    <property type="nucleotide sequence ID" value="NC_007645.1"/>
</dbReference>
<keyword evidence="3" id="KW-1185">Reference proteome</keyword>
<organism evidence="2 3">
    <name type="scientific">Hahella chejuensis (strain KCTC 2396)</name>
    <dbReference type="NCBI Taxonomy" id="349521"/>
    <lineage>
        <taxon>Bacteria</taxon>
        <taxon>Pseudomonadati</taxon>
        <taxon>Pseudomonadota</taxon>
        <taxon>Gammaproteobacteria</taxon>
        <taxon>Oceanospirillales</taxon>
        <taxon>Hahellaceae</taxon>
        <taxon>Hahella</taxon>
    </lineage>
</organism>
<dbReference type="KEGG" id="hch:HCH_02072"/>
<reference evidence="2 3" key="1">
    <citation type="journal article" date="2005" name="Nucleic Acids Res.">
        <title>Genomic blueprint of Hahella chejuensis, a marine microbe producing an algicidal agent.</title>
        <authorList>
            <person name="Jeong H."/>
            <person name="Yim J.H."/>
            <person name="Lee C."/>
            <person name="Choi S.-H."/>
            <person name="Park Y.K."/>
            <person name="Yoon S.H."/>
            <person name="Hur C.-G."/>
            <person name="Kang H.-Y."/>
            <person name="Kim D."/>
            <person name="Lee H.H."/>
            <person name="Park K.H."/>
            <person name="Park S.-H."/>
            <person name="Park H.-S."/>
            <person name="Lee H.K."/>
            <person name="Oh T.K."/>
            <person name="Kim J.F."/>
        </authorList>
    </citation>
    <scope>NUCLEOTIDE SEQUENCE [LARGE SCALE GENOMIC DNA]</scope>
    <source>
        <strain evidence="2 3">KCTC 2396</strain>
    </source>
</reference>
<evidence type="ECO:0000313" key="3">
    <source>
        <dbReference type="Proteomes" id="UP000000238"/>
    </source>
</evidence>
<dbReference type="HOGENOM" id="CLU_2601176_0_0_6"/>
<proteinExistence type="predicted"/>
<accession>Q2SKC1</accession>
<sequence>MNQTSPSQKVVNDLFRIAELLRYTEQITPYGYAWLMEFCANVEAKEDEQQFSRPIPSIQPMTDITPEPSAATQLSRRNG</sequence>
<evidence type="ECO:0000313" key="2">
    <source>
        <dbReference type="EMBL" id="ABC28903.1"/>
    </source>
</evidence>
<gene>
    <name evidence="2" type="ordered locus">HCH_02072</name>
</gene>
<dbReference type="OrthoDB" id="9876983at2"/>
<protein>
    <submittedName>
        <fullName evidence="2">Uncharacterized protein</fullName>
    </submittedName>
</protein>
<dbReference type="AlphaFoldDB" id="Q2SKC1"/>
<dbReference type="EMBL" id="CP000155">
    <property type="protein sequence ID" value="ABC28903.1"/>
    <property type="molecule type" value="Genomic_DNA"/>
</dbReference>
<feature type="region of interest" description="Disordered" evidence="1">
    <location>
        <begin position="54"/>
        <end position="79"/>
    </location>
</feature>
<feature type="compositionally biased region" description="Polar residues" evidence="1">
    <location>
        <begin position="70"/>
        <end position="79"/>
    </location>
</feature>
<name>Q2SKC1_HAHCH</name>
<evidence type="ECO:0000256" key="1">
    <source>
        <dbReference type="SAM" id="MobiDB-lite"/>
    </source>
</evidence>
<dbReference type="Proteomes" id="UP000000238">
    <property type="component" value="Chromosome"/>
</dbReference>